<evidence type="ECO:0000313" key="2">
    <source>
        <dbReference type="EMBL" id="GAB0056155.1"/>
    </source>
</evidence>
<keyword evidence="1" id="KW-0472">Membrane</keyword>
<name>A0ABQ0C5I9_9PROT</name>
<dbReference type="RefSeq" id="WP_420903871.1">
    <property type="nucleotide sequence ID" value="NZ_BAAFGK010000002.1"/>
</dbReference>
<feature type="transmembrane region" description="Helical" evidence="1">
    <location>
        <begin position="20"/>
        <end position="42"/>
    </location>
</feature>
<proteinExistence type="predicted"/>
<accession>A0ABQ0C5I9</accession>
<dbReference type="Proteomes" id="UP001628193">
    <property type="component" value="Unassembled WGS sequence"/>
</dbReference>
<comment type="caution">
    <text evidence="2">The sequence shown here is derived from an EMBL/GenBank/DDBJ whole genome shotgun (WGS) entry which is preliminary data.</text>
</comment>
<reference evidence="2 3" key="1">
    <citation type="submission" date="2024-09" db="EMBL/GenBank/DDBJ databases">
        <title>Draft genome sequence of Candidatus Magnetaquicoccaceae bacterium FCR-1.</title>
        <authorList>
            <person name="Shimoshige H."/>
            <person name="Shimamura S."/>
            <person name="Taoka A."/>
            <person name="Kobayashi H."/>
            <person name="Maekawa T."/>
        </authorList>
    </citation>
    <scope>NUCLEOTIDE SEQUENCE [LARGE SCALE GENOMIC DNA]</scope>
    <source>
        <strain evidence="2 3">FCR-1</strain>
    </source>
</reference>
<sequence>MSYELQKDLYSFEWERRNQLFTAMRLPQAVMLGVGGAILFVLRDISLSMLQHYPVKSFLLALAVIALLLDLVLYTMVFVSPTCTTYQQVGTPLALFKMYEEWREYHLAIIEARDTTDDAPAKPTWNDLPDKEKKRYTDLDFRNVEDIAIKDFQLDVARKMAEASSWNLDANSKRWELMNWGNKILTIAAVLTLITVALHHFDTFKVTT</sequence>
<keyword evidence="1" id="KW-0812">Transmembrane</keyword>
<evidence type="ECO:0008006" key="4">
    <source>
        <dbReference type="Google" id="ProtNLM"/>
    </source>
</evidence>
<organism evidence="2 3">
    <name type="scientific">Candidatus Magnetaquiglobus chichijimensis</name>
    <dbReference type="NCBI Taxonomy" id="3141448"/>
    <lineage>
        <taxon>Bacteria</taxon>
        <taxon>Pseudomonadati</taxon>
        <taxon>Pseudomonadota</taxon>
        <taxon>Magnetococcia</taxon>
        <taxon>Magnetococcales</taxon>
        <taxon>Candidatus Magnetaquicoccaceae</taxon>
        <taxon>Candidatus Magnetaquiglobus</taxon>
    </lineage>
</organism>
<feature type="transmembrane region" description="Helical" evidence="1">
    <location>
        <begin position="57"/>
        <end position="79"/>
    </location>
</feature>
<keyword evidence="1" id="KW-1133">Transmembrane helix</keyword>
<keyword evidence="3" id="KW-1185">Reference proteome</keyword>
<gene>
    <name evidence="2" type="ORF">SIID45300_00460</name>
</gene>
<dbReference type="EMBL" id="BAAFGK010000002">
    <property type="protein sequence ID" value="GAB0056155.1"/>
    <property type="molecule type" value="Genomic_DNA"/>
</dbReference>
<protein>
    <recommendedName>
        <fullName evidence="4">SMODS and SLOG-associating 2TM effector domain-containing protein</fullName>
    </recommendedName>
</protein>
<evidence type="ECO:0000313" key="3">
    <source>
        <dbReference type="Proteomes" id="UP001628193"/>
    </source>
</evidence>
<feature type="transmembrane region" description="Helical" evidence="1">
    <location>
        <begin position="184"/>
        <end position="201"/>
    </location>
</feature>
<evidence type="ECO:0000256" key="1">
    <source>
        <dbReference type="SAM" id="Phobius"/>
    </source>
</evidence>